<evidence type="ECO:0000313" key="20">
    <source>
        <dbReference type="Proteomes" id="UP000254572"/>
    </source>
</evidence>
<dbReference type="GO" id="GO:0010181">
    <property type="term" value="F:FMN binding"/>
    <property type="evidence" value="ECO:0007669"/>
    <property type="project" value="UniProtKB-UniRule"/>
</dbReference>
<dbReference type="GO" id="GO:0016655">
    <property type="term" value="F:oxidoreductase activity, acting on NAD(P)H, quinone or similar compound as acceptor"/>
    <property type="evidence" value="ECO:0007669"/>
    <property type="project" value="UniProtKB-UniRule"/>
</dbReference>
<accession>A0A381EEI7</accession>
<keyword evidence="7 16" id="KW-0812">Transmembrane</keyword>
<dbReference type="OrthoDB" id="9786835at2"/>
<reference evidence="19 20" key="1">
    <citation type="submission" date="2018-06" db="EMBL/GenBank/DDBJ databases">
        <authorList>
            <consortium name="Pathogen Informatics"/>
            <person name="Doyle S."/>
        </authorList>
    </citation>
    <scope>NUCLEOTIDE SEQUENCE [LARGE SCALE GENOMIC DNA]</scope>
    <source>
        <strain evidence="19 20">NCTC13294</strain>
    </source>
</reference>
<keyword evidence="14 16" id="KW-0472">Membrane</keyword>
<keyword evidence="20" id="KW-1185">Reference proteome</keyword>
<evidence type="ECO:0000256" key="14">
    <source>
        <dbReference type="ARBA" id="ARBA00023136"/>
    </source>
</evidence>
<keyword evidence="4 16" id="KW-0597">Phosphoprotein</keyword>
<evidence type="ECO:0000256" key="8">
    <source>
        <dbReference type="ARBA" id="ARBA00022967"/>
    </source>
</evidence>
<dbReference type="NCBIfam" id="TIGR01938">
    <property type="entry name" value="nqrC"/>
    <property type="match status" value="1"/>
</dbReference>
<protein>
    <recommendedName>
        <fullName evidence="16 17">Na(+)-translocating NADH-quinone reductase subunit C</fullName>
        <shortName evidence="16 17">Na(+)-NQR subunit C</shortName>
        <shortName evidence="16 17">Na(+)-translocating NQR subunit C</shortName>
        <ecNumber evidence="16 17">7.2.1.1</ecNumber>
    </recommendedName>
    <alternativeName>
        <fullName evidence="16 17">NQR complex subunit C</fullName>
    </alternativeName>
    <alternativeName>
        <fullName evidence="16 17">NQR-1 subunit C</fullName>
    </alternativeName>
</protein>
<evidence type="ECO:0000256" key="6">
    <source>
        <dbReference type="ARBA" id="ARBA00022643"/>
    </source>
</evidence>
<organism evidence="19 20">
    <name type="scientific">Cardiobacterium valvarum</name>
    <dbReference type="NCBI Taxonomy" id="194702"/>
    <lineage>
        <taxon>Bacteria</taxon>
        <taxon>Pseudomonadati</taxon>
        <taxon>Pseudomonadota</taxon>
        <taxon>Gammaproteobacteria</taxon>
        <taxon>Cardiobacteriales</taxon>
        <taxon>Cardiobacteriaceae</taxon>
        <taxon>Cardiobacterium</taxon>
    </lineage>
</organism>
<dbReference type="GO" id="GO:0006814">
    <property type="term" value="P:sodium ion transport"/>
    <property type="evidence" value="ECO:0007669"/>
    <property type="project" value="UniProtKB-UniRule"/>
</dbReference>
<dbReference type="PIRSF" id="PIRSF009437">
    <property type="entry name" value="NQR-1_subunit_C"/>
    <property type="match status" value="1"/>
</dbReference>
<dbReference type="Proteomes" id="UP000254572">
    <property type="component" value="Unassembled WGS sequence"/>
</dbReference>
<keyword evidence="9 16" id="KW-1133">Transmembrane helix</keyword>
<keyword evidence="2 16" id="KW-1003">Cell membrane</keyword>
<dbReference type="GO" id="GO:0005886">
    <property type="term" value="C:plasma membrane"/>
    <property type="evidence" value="ECO:0007669"/>
    <property type="project" value="UniProtKB-SubCell"/>
</dbReference>
<dbReference type="NCBIfam" id="NF003749">
    <property type="entry name" value="PRK05346.1-5"/>
    <property type="match status" value="1"/>
</dbReference>
<feature type="modified residue" description="FMN phosphoryl threonine" evidence="16">
    <location>
        <position position="228"/>
    </location>
</feature>
<keyword evidence="15 16" id="KW-0739">Sodium transport</keyword>
<evidence type="ECO:0000256" key="12">
    <source>
        <dbReference type="ARBA" id="ARBA00023065"/>
    </source>
</evidence>
<comment type="cofactor">
    <cofactor evidence="16 17">
        <name>FMN</name>
        <dbReference type="ChEBI" id="CHEBI:58210"/>
    </cofactor>
</comment>
<keyword evidence="8 16" id="KW-1278">Translocase</keyword>
<comment type="subcellular location">
    <subcellularLocation>
        <location evidence="16">Cell membrane</location>
        <topology evidence="16">Single-pass membrane protein</topology>
    </subcellularLocation>
</comment>
<evidence type="ECO:0000256" key="17">
    <source>
        <dbReference type="PIRNR" id="PIRNR009437"/>
    </source>
</evidence>
<keyword evidence="10 16" id="KW-0520">NAD</keyword>
<keyword evidence="5 16" id="KW-0285">Flavoprotein</keyword>
<evidence type="ECO:0000256" key="9">
    <source>
        <dbReference type="ARBA" id="ARBA00022989"/>
    </source>
</evidence>
<proteinExistence type="inferred from homology"/>
<dbReference type="PANTHER" id="PTHR37838">
    <property type="entry name" value="NA(+)-TRANSLOCATING NADH-QUINONE REDUCTASE SUBUNIT C"/>
    <property type="match status" value="1"/>
</dbReference>
<evidence type="ECO:0000256" key="11">
    <source>
        <dbReference type="ARBA" id="ARBA00023053"/>
    </source>
</evidence>
<evidence type="ECO:0000256" key="3">
    <source>
        <dbReference type="ARBA" id="ARBA00022519"/>
    </source>
</evidence>
<evidence type="ECO:0000256" key="15">
    <source>
        <dbReference type="ARBA" id="ARBA00023201"/>
    </source>
</evidence>
<comment type="catalytic activity">
    <reaction evidence="16 17">
        <text>a ubiquinone + n Na(+)(in) + NADH + H(+) = a ubiquinol + n Na(+)(out) + NAD(+)</text>
        <dbReference type="Rhea" id="RHEA:47748"/>
        <dbReference type="Rhea" id="RHEA-COMP:9565"/>
        <dbReference type="Rhea" id="RHEA-COMP:9566"/>
        <dbReference type="ChEBI" id="CHEBI:15378"/>
        <dbReference type="ChEBI" id="CHEBI:16389"/>
        <dbReference type="ChEBI" id="CHEBI:17976"/>
        <dbReference type="ChEBI" id="CHEBI:29101"/>
        <dbReference type="ChEBI" id="CHEBI:57540"/>
        <dbReference type="ChEBI" id="CHEBI:57945"/>
        <dbReference type="EC" id="7.2.1.1"/>
    </reaction>
</comment>
<comment type="similarity">
    <text evidence="16 17">Belongs to the NqrC family.</text>
</comment>
<dbReference type="Pfam" id="PF04205">
    <property type="entry name" value="FMN_bind"/>
    <property type="match status" value="1"/>
</dbReference>
<comment type="subunit">
    <text evidence="16 17">Composed of six subunits; NqrA, NqrB, NqrC, NqrD, NqrE and NqrF.</text>
</comment>
<evidence type="ECO:0000313" key="19">
    <source>
        <dbReference type="EMBL" id="SUX25273.1"/>
    </source>
</evidence>
<dbReference type="EMBL" id="UFUW01000001">
    <property type="protein sequence ID" value="SUX25273.1"/>
    <property type="molecule type" value="Genomic_DNA"/>
</dbReference>
<evidence type="ECO:0000256" key="13">
    <source>
        <dbReference type="ARBA" id="ARBA00023075"/>
    </source>
</evidence>
<keyword evidence="11 16" id="KW-0915">Sodium</keyword>
<feature type="domain" description="FMN-binding" evidence="18">
    <location>
        <begin position="146"/>
        <end position="245"/>
    </location>
</feature>
<evidence type="ECO:0000256" key="5">
    <source>
        <dbReference type="ARBA" id="ARBA00022630"/>
    </source>
</evidence>
<keyword evidence="13 16" id="KW-0830">Ubiquinone</keyword>
<sequence>MSEKKQSALGILKFATIVCLFCSLFVSTAAVSLRGFQKQNAENEKKINILRAAGLAGAEERLSTEQINEKFAQIIPLVIDLRTGEPARDKNPLTYNMYNAAQSDNEGHALIDDPAGIKRIAKEGLAYVVADGDQISRLVLPIQGYGLWSTMYGFTALSFKDQQPTLTGITFYQHAETPGLGARITEPEWQEKWADIVPYDDNGNPHIDLVKVRSHEAKNQVDAIAGATLTSNGVEHMMNFWLGEQGYKPLVDHIRNGEITLANLRDASQAAIRQKTEQ</sequence>
<keyword evidence="3" id="KW-0997">Cell inner membrane</keyword>
<evidence type="ECO:0000256" key="4">
    <source>
        <dbReference type="ARBA" id="ARBA00022553"/>
    </source>
</evidence>
<evidence type="ECO:0000256" key="10">
    <source>
        <dbReference type="ARBA" id="ARBA00023027"/>
    </source>
</evidence>
<evidence type="ECO:0000256" key="16">
    <source>
        <dbReference type="HAMAP-Rule" id="MF_00427"/>
    </source>
</evidence>
<keyword evidence="1 16" id="KW-0813">Transport</keyword>
<evidence type="ECO:0000256" key="2">
    <source>
        <dbReference type="ARBA" id="ARBA00022475"/>
    </source>
</evidence>
<dbReference type="EC" id="7.2.1.1" evidence="16 17"/>
<evidence type="ECO:0000256" key="1">
    <source>
        <dbReference type="ARBA" id="ARBA00022448"/>
    </source>
</evidence>
<dbReference type="PANTHER" id="PTHR37838:SF1">
    <property type="entry name" value="NA(+)-TRANSLOCATING NADH-QUINONE REDUCTASE SUBUNIT C"/>
    <property type="match status" value="1"/>
</dbReference>
<dbReference type="InterPro" id="IPR010204">
    <property type="entry name" value="NqrC"/>
</dbReference>
<keyword evidence="6 16" id="KW-0288">FMN</keyword>
<dbReference type="HAMAP" id="MF_00427">
    <property type="entry name" value="NqrC"/>
    <property type="match status" value="1"/>
</dbReference>
<comment type="caution">
    <text evidence="16">Lacks conserved residue(s) required for the propagation of feature annotation.</text>
</comment>
<keyword evidence="12 16" id="KW-0406">Ion transport</keyword>
<gene>
    <name evidence="16 19" type="primary">nqrC</name>
    <name evidence="19" type="ORF">NCTC13294_02336</name>
</gene>
<name>A0A381EEI7_9GAMM</name>
<dbReference type="InterPro" id="IPR007329">
    <property type="entry name" value="FMN-bd"/>
</dbReference>
<evidence type="ECO:0000259" key="18">
    <source>
        <dbReference type="SMART" id="SM00900"/>
    </source>
</evidence>
<evidence type="ECO:0000256" key="7">
    <source>
        <dbReference type="ARBA" id="ARBA00022692"/>
    </source>
</evidence>
<dbReference type="SMART" id="SM00900">
    <property type="entry name" value="FMN_bind"/>
    <property type="match status" value="1"/>
</dbReference>
<dbReference type="RefSeq" id="WP_115612442.1">
    <property type="nucleotide sequence ID" value="NZ_JBHLZC010000001.1"/>
</dbReference>
<comment type="function">
    <text evidence="16">NQR complex catalyzes the reduction of ubiquinone-1 to ubiquinol by two successive reactions, coupled with the transport of Na(+) ions from the cytoplasm to the periplasm. NqrA to NqrE are probably involved in the second step, the conversion of ubisemiquinone to ubiquinol.</text>
</comment>
<keyword evidence="19" id="KW-0560">Oxidoreductase</keyword>
<dbReference type="AlphaFoldDB" id="A0A381EEI7"/>